<name>A0A9N9RDT3_9NEOP</name>
<evidence type="ECO:0000313" key="1">
    <source>
        <dbReference type="EMBL" id="CAG9795778.1"/>
    </source>
</evidence>
<dbReference type="OrthoDB" id="7358153at2759"/>
<keyword evidence="2" id="KW-1185">Reference proteome</keyword>
<gene>
    <name evidence="1" type="ORF">DIATSA_LOCUS13018</name>
</gene>
<organism evidence="1 2">
    <name type="scientific">Diatraea saccharalis</name>
    <name type="common">sugarcane borer</name>
    <dbReference type="NCBI Taxonomy" id="40085"/>
    <lineage>
        <taxon>Eukaryota</taxon>
        <taxon>Metazoa</taxon>
        <taxon>Ecdysozoa</taxon>
        <taxon>Arthropoda</taxon>
        <taxon>Hexapoda</taxon>
        <taxon>Insecta</taxon>
        <taxon>Pterygota</taxon>
        <taxon>Neoptera</taxon>
        <taxon>Endopterygota</taxon>
        <taxon>Lepidoptera</taxon>
        <taxon>Glossata</taxon>
        <taxon>Ditrysia</taxon>
        <taxon>Pyraloidea</taxon>
        <taxon>Crambidae</taxon>
        <taxon>Crambinae</taxon>
        <taxon>Diatraea</taxon>
    </lineage>
</organism>
<sequence length="101" mass="11298">MSNRSQTLLDIFQEILAASSNTSEGYNQTQILSVLREQSKNGVEDLEATLVKMVKDAKKKLNVNFGACDYCSGNFWDVVEAYNSFHGYVSILVSRILLITN</sequence>
<dbReference type="AlphaFoldDB" id="A0A9N9RDT3"/>
<protein>
    <submittedName>
        <fullName evidence="1">Uncharacterized protein</fullName>
    </submittedName>
</protein>
<dbReference type="Proteomes" id="UP001153714">
    <property type="component" value="Chromosome 8"/>
</dbReference>
<reference evidence="1" key="2">
    <citation type="submission" date="2022-10" db="EMBL/GenBank/DDBJ databases">
        <authorList>
            <consortium name="ENA_rothamsted_submissions"/>
            <consortium name="culmorum"/>
            <person name="King R."/>
        </authorList>
    </citation>
    <scope>NUCLEOTIDE SEQUENCE</scope>
</reference>
<evidence type="ECO:0000313" key="2">
    <source>
        <dbReference type="Proteomes" id="UP001153714"/>
    </source>
</evidence>
<accession>A0A9N9RDT3</accession>
<proteinExistence type="predicted"/>
<reference evidence="1" key="1">
    <citation type="submission" date="2021-12" db="EMBL/GenBank/DDBJ databases">
        <authorList>
            <person name="King R."/>
        </authorList>
    </citation>
    <scope>NUCLEOTIDE SEQUENCE</scope>
</reference>
<dbReference type="EMBL" id="OU893339">
    <property type="protein sequence ID" value="CAG9795778.1"/>
    <property type="molecule type" value="Genomic_DNA"/>
</dbReference>